<keyword evidence="1" id="KW-0472">Membrane</keyword>
<comment type="caution">
    <text evidence="2">The sequence shown here is derived from an EMBL/GenBank/DDBJ whole genome shotgun (WGS) entry which is preliminary data.</text>
</comment>
<keyword evidence="3" id="KW-1185">Reference proteome</keyword>
<accession>A0A830FF16</accession>
<feature type="transmembrane region" description="Helical" evidence="1">
    <location>
        <begin position="90"/>
        <end position="111"/>
    </location>
</feature>
<feature type="transmembrane region" description="Helical" evidence="1">
    <location>
        <begin position="50"/>
        <end position="70"/>
    </location>
</feature>
<feature type="transmembrane region" description="Helical" evidence="1">
    <location>
        <begin position="283"/>
        <end position="302"/>
    </location>
</feature>
<sequence>MTPARSASARVPRLAALLLALLAGLVVTVQPVSAHALSGTRFDAPVPLTLLYAAAAVTVLVTALAATRLVTTDARERTRKLLSPRATRVLVRGAQALALLVFAVALAQGLTGRQVRAENVATLLAWAVVFDGLALLAALLGSPWRVLAPWTAIYDGLAALEGRDPTLLNVDADPSAEPGQRVRLASWPALVAFLLLIGVFENLTVLPESPARTAVLLAAYALVMLGGLLLVGRDWLAHADPIGVFLDLVARVAPLRVARDDDGALAATLRAPWTATSEPVASLGRVAFVVAAVYTISFDGFTSTPAFRGLLFWSTDVPEIPYGVAGVALYLLGFALFLAVFALTARAADALGGRSDTRAAARRLAPTVLPIAVAYEFAHYGAYVTTSAARLLEVALAGVGYALELAPLAGVSVQAYWTFEVLVIVLGHVVAVLAAHRAALARYDASARRAHLPLTVLMVAYTVVSLWIISQPVVA</sequence>
<dbReference type="Proteomes" id="UP000607197">
    <property type="component" value="Unassembled WGS sequence"/>
</dbReference>
<feature type="transmembrane region" description="Helical" evidence="1">
    <location>
        <begin position="452"/>
        <end position="470"/>
    </location>
</feature>
<evidence type="ECO:0000313" key="3">
    <source>
        <dbReference type="Proteomes" id="UP000607197"/>
    </source>
</evidence>
<feature type="transmembrane region" description="Helical" evidence="1">
    <location>
        <begin position="123"/>
        <end position="141"/>
    </location>
</feature>
<feature type="transmembrane region" description="Helical" evidence="1">
    <location>
        <begin position="211"/>
        <end position="231"/>
    </location>
</feature>
<keyword evidence="1" id="KW-1133">Transmembrane helix</keyword>
<dbReference type="AlphaFoldDB" id="A0A830FF16"/>
<evidence type="ECO:0008006" key="4">
    <source>
        <dbReference type="Google" id="ProtNLM"/>
    </source>
</evidence>
<feature type="transmembrane region" description="Helical" evidence="1">
    <location>
        <begin position="322"/>
        <end position="343"/>
    </location>
</feature>
<reference evidence="2" key="1">
    <citation type="journal article" date="2014" name="Int. J. Syst. Evol. Microbiol.">
        <title>Complete genome sequence of Corynebacterium casei LMG S-19264T (=DSM 44701T), isolated from a smear-ripened cheese.</title>
        <authorList>
            <consortium name="US DOE Joint Genome Institute (JGI-PGF)"/>
            <person name="Walter F."/>
            <person name="Albersmeier A."/>
            <person name="Kalinowski J."/>
            <person name="Ruckert C."/>
        </authorList>
    </citation>
    <scope>NUCLEOTIDE SEQUENCE</scope>
    <source>
        <strain evidence="2">JCM 19596</strain>
    </source>
</reference>
<gene>
    <name evidence="2" type="ORF">GCM10009039_28210</name>
</gene>
<protein>
    <recommendedName>
        <fullName evidence="4">Fenitrothion hydrolase</fullName>
    </recommendedName>
</protein>
<proteinExistence type="predicted"/>
<evidence type="ECO:0000256" key="1">
    <source>
        <dbReference type="SAM" id="Phobius"/>
    </source>
</evidence>
<feature type="transmembrane region" description="Helical" evidence="1">
    <location>
        <begin position="415"/>
        <end position="440"/>
    </location>
</feature>
<feature type="transmembrane region" description="Helical" evidence="1">
    <location>
        <begin position="184"/>
        <end position="205"/>
    </location>
</feature>
<name>A0A830FF16_9EURY</name>
<organism evidence="2 3">
    <name type="scientific">Halocalculus aciditolerans</name>
    <dbReference type="NCBI Taxonomy" id="1383812"/>
    <lineage>
        <taxon>Archaea</taxon>
        <taxon>Methanobacteriati</taxon>
        <taxon>Methanobacteriota</taxon>
        <taxon>Stenosarchaea group</taxon>
        <taxon>Halobacteria</taxon>
        <taxon>Halobacteriales</taxon>
        <taxon>Halobacteriaceae</taxon>
        <taxon>Halocalculus</taxon>
    </lineage>
</organism>
<feature type="transmembrane region" description="Helical" evidence="1">
    <location>
        <begin position="364"/>
        <end position="383"/>
    </location>
</feature>
<evidence type="ECO:0000313" key="2">
    <source>
        <dbReference type="EMBL" id="GGL68568.1"/>
    </source>
</evidence>
<dbReference type="EMBL" id="BMPG01000004">
    <property type="protein sequence ID" value="GGL68568.1"/>
    <property type="molecule type" value="Genomic_DNA"/>
</dbReference>
<reference evidence="2" key="2">
    <citation type="submission" date="2020-09" db="EMBL/GenBank/DDBJ databases">
        <authorList>
            <person name="Sun Q."/>
            <person name="Ohkuma M."/>
        </authorList>
    </citation>
    <scope>NUCLEOTIDE SEQUENCE</scope>
    <source>
        <strain evidence="2">JCM 19596</strain>
    </source>
</reference>
<dbReference type="OrthoDB" id="307643at2157"/>
<dbReference type="RefSeq" id="WP_188980044.1">
    <property type="nucleotide sequence ID" value="NZ_BMPG01000004.1"/>
</dbReference>
<keyword evidence="1" id="KW-0812">Transmembrane</keyword>